<organism evidence="2 3">
    <name type="scientific">Mycolicibacterium llatzerense</name>
    <dbReference type="NCBI Taxonomy" id="280871"/>
    <lineage>
        <taxon>Bacteria</taxon>
        <taxon>Bacillati</taxon>
        <taxon>Actinomycetota</taxon>
        <taxon>Actinomycetes</taxon>
        <taxon>Mycobacteriales</taxon>
        <taxon>Mycobacteriaceae</taxon>
        <taxon>Mycolicibacterium</taxon>
    </lineage>
</organism>
<evidence type="ECO:0000259" key="1">
    <source>
        <dbReference type="Pfam" id="PF23926"/>
    </source>
</evidence>
<dbReference type="Pfam" id="PF23926">
    <property type="entry name" value="LtfC"/>
    <property type="match status" value="1"/>
</dbReference>
<dbReference type="PATRIC" id="fig|280871.6.peg.497"/>
<sequence length="319" mass="34380">MLGSKTRLDTLLLSEGQTWVAVFFPQAGASFPDGTTCECTITDAAGGVLATWNASSITATRIDFFVGTADSDVIPHGAYYRVTAHYPAIGPRPAIDDNLSRGSVVRDDNPTPLAAPRSTNIALSFFDDMSGPGIDPNWVKIKGSLKIYGNGPSLPNGMSADFTFFDVAAARYRAQTNQDAVKVEVSTVLGDFGGDGKSTVIVCSNQQMTSWVGFQFAYSGLSANRYVHIIRGTGPDSAVVMESNGNTVHNNDRYTCMYDPLADKYLMYKGTDFSTPIVEWVDEAHEVPHGNGYRYPALHFKSGLLSTGVKLSGWAVKDN</sequence>
<keyword evidence="3" id="KW-1185">Reference proteome</keyword>
<dbReference type="RefSeq" id="WP_043984395.1">
    <property type="nucleotide sequence ID" value="NZ_JXST01000003.1"/>
</dbReference>
<feature type="domain" description="LtfC/p132/Gp6 beta-sandwich" evidence="1">
    <location>
        <begin position="6"/>
        <end position="106"/>
    </location>
</feature>
<name>A0A0D1LQG4_9MYCO</name>
<dbReference type="EMBL" id="JXST01000003">
    <property type="protein sequence ID" value="KIU18326.1"/>
    <property type="molecule type" value="Genomic_DNA"/>
</dbReference>
<reference evidence="2 3" key="1">
    <citation type="submission" date="2015-01" db="EMBL/GenBank/DDBJ databases">
        <title>Genome sequence of Mycobacterium llatzerense and Mycobacterium immunogenum recovered from brain abscess.</title>
        <authorList>
            <person name="Greninger A.L."/>
            <person name="Langelier C."/>
            <person name="Cunningham G."/>
            <person name="Chiu C.Y."/>
            <person name="Miller S."/>
        </authorList>
    </citation>
    <scope>NUCLEOTIDE SEQUENCE [LARGE SCALE GENOMIC DNA]</scope>
    <source>
        <strain evidence="2 3">CLUC14</strain>
    </source>
</reference>
<dbReference type="InterPro" id="IPR055688">
    <property type="entry name" value="LtfC/p132/Gp6_b-sand"/>
</dbReference>
<accession>A0A0D1LQG4</accession>
<evidence type="ECO:0000313" key="2">
    <source>
        <dbReference type="EMBL" id="KIU18326.1"/>
    </source>
</evidence>
<dbReference type="Proteomes" id="UP000032221">
    <property type="component" value="Unassembled WGS sequence"/>
</dbReference>
<dbReference type="STRING" id="280871.TL10_02440"/>
<dbReference type="AlphaFoldDB" id="A0A0D1LQG4"/>
<evidence type="ECO:0000313" key="3">
    <source>
        <dbReference type="Proteomes" id="UP000032221"/>
    </source>
</evidence>
<protein>
    <recommendedName>
        <fullName evidence="1">LtfC/p132/Gp6 beta-sandwich domain-containing protein</fullName>
    </recommendedName>
</protein>
<comment type="caution">
    <text evidence="2">The sequence shown here is derived from an EMBL/GenBank/DDBJ whole genome shotgun (WGS) entry which is preliminary data.</text>
</comment>
<dbReference type="OrthoDB" id="4764382at2"/>
<gene>
    <name evidence="2" type="ORF">TL10_02440</name>
</gene>
<proteinExistence type="predicted"/>